<dbReference type="InterPro" id="IPR036259">
    <property type="entry name" value="MFS_trans_sf"/>
</dbReference>
<dbReference type="Gene3D" id="1.20.1250.20">
    <property type="entry name" value="MFS general substrate transporter like domains"/>
    <property type="match status" value="1"/>
</dbReference>
<sequence>MAEKQPTSVEKETTAPRNHASDTEKETAVPAAEVATKDRRKSHMSIEDPSLPTSSSRNSISTESDHERYSHESRSLISQPTVVAGAIGGIHAVSSLNRTHTNRSVATNGTGSFDPSFEIDFAEGDKGDPQQWPIWYKGLILFVMSYGTTCVVLYSTSYTSAIPGMEATFGVGETVGVLGVTTYLFGMATGSVILAPLSEMFGRRPIYVVALALFVVFVIPCAVATNMATILVTRFFGAFCAAASTYHRRDKTLERCPQWQLTLASIVLSDQQLAWDSQRHSRRTTSCPRILNMVNWADEWLRHSPVIGPVVGGFVFQYLGWRWTNWVVVIVASVAWIVVSLIQETYAPAILRKRAAKKRKETGDERWWSRYDDKEEFWPLLKINLSRPFVMTVTEPICIFWDVYIALVYGILYLCFVAYPIVFSELRGWSPSMSGLAFCGIGVGSMIVIVSEPLIRKMINAHKPDPESETGDVPPEAMVSVVCIAAILLPVGEMWFAWTGTPNVHWIWPILAGVPFGMGNAGVFIYATNYLVYSYDVYAASALAGNAVLRSAMGATIPLAGTAMYSTLGAHWAGTLLALLEAICIPIPFIFYRYGRKIRLKSALIRSMREDKEKQNARRTRAEEKTKRRLEAEARTGAAMETGAAVDEGEKEYEKGGAVRETEE</sequence>
<dbReference type="InterPro" id="IPR011701">
    <property type="entry name" value="MFS"/>
</dbReference>
<dbReference type="PANTHER" id="PTHR23502">
    <property type="entry name" value="MAJOR FACILITATOR SUPERFAMILY"/>
    <property type="match status" value="1"/>
</dbReference>
<name>A0AAN6KXD9_9PEZI</name>
<feature type="transmembrane region" description="Helical" evidence="10">
    <location>
        <begin position="134"/>
        <end position="155"/>
    </location>
</feature>
<evidence type="ECO:0000256" key="9">
    <source>
        <dbReference type="SAM" id="MobiDB-lite"/>
    </source>
</evidence>
<comment type="subcellular location">
    <subcellularLocation>
        <location evidence="1">Membrane</location>
        <topology evidence="1">Multi-pass membrane protein</topology>
    </subcellularLocation>
</comment>
<feature type="region of interest" description="Disordered" evidence="9">
    <location>
        <begin position="611"/>
        <end position="664"/>
    </location>
</feature>
<dbReference type="Proteomes" id="UP001175353">
    <property type="component" value="Unassembled WGS sequence"/>
</dbReference>
<protein>
    <recommendedName>
        <fullName evidence="7">Cercosporin MFS transporter CTB4</fullName>
    </recommendedName>
    <alternativeName>
        <fullName evidence="8">Cercosporin toxin biosynthesis cluster protein 4</fullName>
    </alternativeName>
</protein>
<evidence type="ECO:0000256" key="1">
    <source>
        <dbReference type="ARBA" id="ARBA00004141"/>
    </source>
</evidence>
<dbReference type="PANTHER" id="PTHR23502:SF12">
    <property type="entry name" value="MULTIDRUG TRANSPORTER, PUTATIVE (AFU_ORTHOLOGUE AFUA_1G06440)-RELATED"/>
    <property type="match status" value="1"/>
</dbReference>
<evidence type="ECO:0000256" key="3">
    <source>
        <dbReference type="ARBA" id="ARBA00022989"/>
    </source>
</evidence>
<keyword evidence="12" id="KW-1185">Reference proteome</keyword>
<evidence type="ECO:0000256" key="4">
    <source>
        <dbReference type="ARBA" id="ARBA00023136"/>
    </source>
</evidence>
<comment type="similarity">
    <text evidence="5">Belongs to the major facilitator superfamily. CAR1 family.</text>
</comment>
<evidence type="ECO:0000313" key="12">
    <source>
        <dbReference type="Proteomes" id="UP001175353"/>
    </source>
</evidence>
<gene>
    <name evidence="11" type="ORF">LTR91_003703</name>
</gene>
<comment type="function">
    <text evidence="6">MFS transporter; part of the gene cluster that mediates the biosynthesis of cercosporin, a light-activated, non-host-selective toxin. The perylenequinone chromophore of cercosporin absorbs light energy to attain an electronically-activated triplet state and produces active oxygen species such as the hydroxyl radical, superoxide, hydrogen peroxide or singlet oxygen upon reaction with oxygen molecules. These reactive oxygen species cause damage to various cellular components including lipids, proteins and nucleic acids. Responsible for secretion and accumulation of cercosporin, but does not play any roles in self-protection against the toxicity of cercosporin.</text>
</comment>
<accession>A0AAN6KXD9</accession>
<feature type="transmembrane region" description="Helical" evidence="10">
    <location>
        <begin position="504"/>
        <end position="526"/>
    </location>
</feature>
<comment type="caution">
    <text evidence="11">The sequence shown here is derived from an EMBL/GenBank/DDBJ whole genome shotgun (WGS) entry which is preliminary data.</text>
</comment>
<feature type="region of interest" description="Disordered" evidence="9">
    <location>
        <begin position="1"/>
        <end position="75"/>
    </location>
</feature>
<feature type="transmembrane region" description="Helical" evidence="10">
    <location>
        <begin position="572"/>
        <end position="592"/>
    </location>
</feature>
<proteinExistence type="inferred from homology"/>
<feature type="compositionally biased region" description="Basic and acidic residues" evidence="9">
    <location>
        <begin position="611"/>
        <end position="634"/>
    </location>
</feature>
<feature type="transmembrane region" description="Helical" evidence="10">
    <location>
        <begin position="397"/>
        <end position="422"/>
    </location>
</feature>
<dbReference type="FunFam" id="1.20.1250.20:FF:000011">
    <property type="entry name" value="MFS multidrug transporter, putative"/>
    <property type="match status" value="1"/>
</dbReference>
<dbReference type="AlphaFoldDB" id="A0AAN6KXD9"/>
<feature type="transmembrane region" description="Helical" evidence="10">
    <location>
        <begin position="206"/>
        <end position="225"/>
    </location>
</feature>
<feature type="compositionally biased region" description="Low complexity" evidence="9">
    <location>
        <begin position="50"/>
        <end position="62"/>
    </location>
</feature>
<feature type="transmembrane region" description="Helical" evidence="10">
    <location>
        <begin position="175"/>
        <end position="194"/>
    </location>
</feature>
<keyword evidence="3 10" id="KW-1133">Transmembrane helix</keyword>
<feature type="transmembrane region" description="Helical" evidence="10">
    <location>
        <begin position="538"/>
        <end position="560"/>
    </location>
</feature>
<feature type="compositionally biased region" description="Basic and acidic residues" evidence="9">
    <location>
        <begin position="63"/>
        <end position="74"/>
    </location>
</feature>
<dbReference type="Pfam" id="PF07690">
    <property type="entry name" value="MFS_1"/>
    <property type="match status" value="2"/>
</dbReference>
<evidence type="ECO:0000256" key="8">
    <source>
        <dbReference type="ARBA" id="ARBA00077167"/>
    </source>
</evidence>
<dbReference type="SUPFAM" id="SSF103473">
    <property type="entry name" value="MFS general substrate transporter"/>
    <property type="match status" value="2"/>
</dbReference>
<feature type="transmembrane region" description="Helical" evidence="10">
    <location>
        <begin position="476"/>
        <end position="498"/>
    </location>
</feature>
<dbReference type="GO" id="GO:0022857">
    <property type="term" value="F:transmembrane transporter activity"/>
    <property type="evidence" value="ECO:0007669"/>
    <property type="project" value="InterPro"/>
</dbReference>
<dbReference type="EMBL" id="JAUJLE010000020">
    <property type="protein sequence ID" value="KAK1006443.1"/>
    <property type="molecule type" value="Genomic_DNA"/>
</dbReference>
<evidence type="ECO:0000256" key="2">
    <source>
        <dbReference type="ARBA" id="ARBA00022692"/>
    </source>
</evidence>
<feature type="compositionally biased region" description="Basic and acidic residues" evidence="9">
    <location>
        <begin position="652"/>
        <end position="664"/>
    </location>
</feature>
<evidence type="ECO:0000256" key="7">
    <source>
        <dbReference type="ARBA" id="ARBA00069139"/>
    </source>
</evidence>
<evidence type="ECO:0000256" key="5">
    <source>
        <dbReference type="ARBA" id="ARBA00038347"/>
    </source>
</evidence>
<reference evidence="11" key="1">
    <citation type="submission" date="2023-06" db="EMBL/GenBank/DDBJ databases">
        <title>Black Yeasts Isolated from many extreme environments.</title>
        <authorList>
            <person name="Coleine C."/>
            <person name="Stajich J.E."/>
            <person name="Selbmann L."/>
        </authorList>
    </citation>
    <scope>NUCLEOTIDE SEQUENCE</scope>
    <source>
        <strain evidence="11">CCFEE 5200</strain>
    </source>
</reference>
<dbReference type="CDD" id="cd17323">
    <property type="entry name" value="MFS_Tpo1_MDR_like"/>
    <property type="match status" value="1"/>
</dbReference>
<organism evidence="11 12">
    <name type="scientific">Friedmanniomyces endolithicus</name>
    <dbReference type="NCBI Taxonomy" id="329885"/>
    <lineage>
        <taxon>Eukaryota</taxon>
        <taxon>Fungi</taxon>
        <taxon>Dikarya</taxon>
        <taxon>Ascomycota</taxon>
        <taxon>Pezizomycotina</taxon>
        <taxon>Dothideomycetes</taxon>
        <taxon>Dothideomycetidae</taxon>
        <taxon>Mycosphaerellales</taxon>
        <taxon>Teratosphaeriaceae</taxon>
        <taxon>Friedmanniomyces</taxon>
    </lineage>
</organism>
<keyword evidence="4 10" id="KW-0472">Membrane</keyword>
<feature type="transmembrane region" description="Helical" evidence="10">
    <location>
        <begin position="434"/>
        <end position="455"/>
    </location>
</feature>
<feature type="transmembrane region" description="Helical" evidence="10">
    <location>
        <begin position="326"/>
        <end position="351"/>
    </location>
</feature>
<evidence type="ECO:0000256" key="10">
    <source>
        <dbReference type="SAM" id="Phobius"/>
    </source>
</evidence>
<keyword evidence="2 10" id="KW-0812">Transmembrane</keyword>
<dbReference type="Gene3D" id="1.20.1720.10">
    <property type="entry name" value="Multidrug resistance protein D"/>
    <property type="match status" value="1"/>
</dbReference>
<evidence type="ECO:0000256" key="6">
    <source>
        <dbReference type="ARBA" id="ARBA00053977"/>
    </source>
</evidence>
<feature type="compositionally biased region" description="Basic and acidic residues" evidence="9">
    <location>
        <begin position="1"/>
        <end position="27"/>
    </location>
</feature>
<dbReference type="GO" id="GO:0005886">
    <property type="term" value="C:plasma membrane"/>
    <property type="evidence" value="ECO:0007669"/>
    <property type="project" value="TreeGrafter"/>
</dbReference>
<evidence type="ECO:0000313" key="11">
    <source>
        <dbReference type="EMBL" id="KAK1006443.1"/>
    </source>
</evidence>